<accession>A0A420EAR9</accession>
<dbReference type="EMBL" id="RAPF01000012">
    <property type="protein sequence ID" value="RKF17742.1"/>
    <property type="molecule type" value="Genomic_DNA"/>
</dbReference>
<name>A0A420EAR9_9SPHN</name>
<dbReference type="RefSeq" id="WP_120325895.1">
    <property type="nucleotide sequence ID" value="NZ_RAPF01000012.1"/>
</dbReference>
<dbReference type="Gene3D" id="2.40.50.140">
    <property type="entry name" value="Nucleic acid-binding proteins"/>
    <property type="match status" value="1"/>
</dbReference>
<dbReference type="SUPFAM" id="SSF50249">
    <property type="entry name" value="Nucleic acid-binding proteins"/>
    <property type="match status" value="1"/>
</dbReference>
<protein>
    <submittedName>
        <fullName evidence="3">Single-stranded DNA-binding protein</fullName>
    </submittedName>
</protein>
<dbReference type="PROSITE" id="PS50935">
    <property type="entry name" value="SSB"/>
    <property type="match status" value="1"/>
</dbReference>
<gene>
    <name evidence="3" type="ORF">D6851_15910</name>
</gene>
<comment type="caution">
    <text evidence="3">The sequence shown here is derived from an EMBL/GenBank/DDBJ whole genome shotgun (WGS) entry which is preliminary data.</text>
</comment>
<dbReference type="Proteomes" id="UP000284395">
    <property type="component" value="Unassembled WGS sequence"/>
</dbReference>
<evidence type="ECO:0000256" key="1">
    <source>
        <dbReference type="ARBA" id="ARBA00023125"/>
    </source>
</evidence>
<evidence type="ECO:0000313" key="3">
    <source>
        <dbReference type="EMBL" id="RKF17742.1"/>
    </source>
</evidence>
<dbReference type="InterPro" id="IPR000424">
    <property type="entry name" value="Primosome_PriB/ssb"/>
</dbReference>
<sequence length="182" mass="20724">MPPKVISKRRRCTSRFPGSLLPDAFGCGDALCGAAFQASSRKPALRAYGFRFADPPFFNLPAASPHPGKMRQQRHGKRRLQMQFAKFEIIGNVGKIESLDKVTFIDIATNTAYRDDNGEWVEKTIWNRVSVFGKQRERAEKLNTGDQIYAEGEIERTSYTKDNDRVFVTNLKVFRFGVLSRK</sequence>
<evidence type="ECO:0000313" key="4">
    <source>
        <dbReference type="Proteomes" id="UP000284395"/>
    </source>
</evidence>
<dbReference type="GO" id="GO:0003697">
    <property type="term" value="F:single-stranded DNA binding"/>
    <property type="evidence" value="ECO:0007669"/>
    <property type="project" value="InterPro"/>
</dbReference>
<evidence type="ECO:0000256" key="2">
    <source>
        <dbReference type="PROSITE-ProRule" id="PRU00252"/>
    </source>
</evidence>
<keyword evidence="1 2" id="KW-0238">DNA-binding</keyword>
<reference evidence="3 4" key="1">
    <citation type="submission" date="2018-09" db="EMBL/GenBank/DDBJ databases">
        <title>Altererythrobacter spongiae sp. nov., isolated from a marine sponge.</title>
        <authorList>
            <person name="Zhuang L."/>
            <person name="Luo L."/>
        </authorList>
    </citation>
    <scope>NUCLEOTIDE SEQUENCE [LARGE SCALE GENOMIC DNA]</scope>
    <source>
        <strain evidence="3 4">HN-Y73</strain>
    </source>
</reference>
<dbReference type="InterPro" id="IPR012340">
    <property type="entry name" value="NA-bd_OB-fold"/>
</dbReference>
<dbReference type="CDD" id="cd04496">
    <property type="entry name" value="SSB_OBF"/>
    <property type="match status" value="1"/>
</dbReference>
<organism evidence="3 4">
    <name type="scientific">Altericroceibacterium spongiae</name>
    <dbReference type="NCBI Taxonomy" id="2320269"/>
    <lineage>
        <taxon>Bacteria</taxon>
        <taxon>Pseudomonadati</taxon>
        <taxon>Pseudomonadota</taxon>
        <taxon>Alphaproteobacteria</taxon>
        <taxon>Sphingomonadales</taxon>
        <taxon>Erythrobacteraceae</taxon>
        <taxon>Altericroceibacterium</taxon>
    </lineage>
</organism>
<dbReference type="AlphaFoldDB" id="A0A420EAR9"/>
<dbReference type="OrthoDB" id="7581348at2"/>
<keyword evidence="4" id="KW-1185">Reference proteome</keyword>
<dbReference type="Pfam" id="PF00436">
    <property type="entry name" value="SSB"/>
    <property type="match status" value="1"/>
</dbReference>
<proteinExistence type="predicted"/>